<evidence type="ECO:0000256" key="1">
    <source>
        <dbReference type="SAM" id="SignalP"/>
    </source>
</evidence>
<keyword evidence="3" id="KW-0378">Hydrolase</keyword>
<feature type="signal peptide" evidence="1">
    <location>
        <begin position="1"/>
        <end position="22"/>
    </location>
</feature>
<evidence type="ECO:0000313" key="4">
    <source>
        <dbReference type="Proteomes" id="UP001217476"/>
    </source>
</evidence>
<dbReference type="AlphaFoldDB" id="A0AAJ6B2J7"/>
<feature type="chain" id="PRO_5042526647" evidence="1">
    <location>
        <begin position="23"/>
        <end position="253"/>
    </location>
</feature>
<dbReference type="PANTHER" id="PTHR37017">
    <property type="entry name" value="AB HYDROLASE-1 DOMAIN-CONTAINING PROTEIN-RELATED"/>
    <property type="match status" value="1"/>
</dbReference>
<dbReference type="Gene3D" id="3.40.50.1820">
    <property type="entry name" value="alpha/beta hydrolase"/>
    <property type="match status" value="1"/>
</dbReference>
<accession>A0AAJ6B2J7</accession>
<dbReference type="InterPro" id="IPR000073">
    <property type="entry name" value="AB_hydrolase_1"/>
</dbReference>
<dbReference type="EMBL" id="CP119312">
    <property type="protein sequence ID" value="WEK06534.1"/>
    <property type="molecule type" value="Genomic_DNA"/>
</dbReference>
<dbReference type="InterPro" id="IPR029058">
    <property type="entry name" value="AB_hydrolase_fold"/>
</dbReference>
<sequence length="253" mass="26223">MKSLYLTTILALTIATPSVAQAVLPEGSIKNVVLVHGAFADETGWEDVARLLSLEGYNVTAVSNPLTGLADDVASTKAVLDAQDGPTVLVGHSWGGVVIGEAGDHPNVAALVYVAAFAPDSGETLGALSQSGPPTEGVQQIVPDDKGYLSINPEAFPAVFAADLPPERGELMAKAQRPLNGAVFETKAEVAAWHDKPVWYVIANQDKVIDPNAQAFFAQRMGAEVTNIDASHAAYVSQPGAVVTVIKAAAAGE</sequence>
<evidence type="ECO:0000313" key="3">
    <source>
        <dbReference type="EMBL" id="WEK06534.1"/>
    </source>
</evidence>
<dbReference type="GO" id="GO:0016787">
    <property type="term" value="F:hydrolase activity"/>
    <property type="evidence" value="ECO:0007669"/>
    <property type="project" value="UniProtKB-KW"/>
</dbReference>
<dbReference type="Pfam" id="PF12697">
    <property type="entry name" value="Abhydrolase_6"/>
    <property type="match status" value="1"/>
</dbReference>
<dbReference type="InterPro" id="IPR052897">
    <property type="entry name" value="Sec-Metab_Biosynth_Hydrolase"/>
</dbReference>
<reference evidence="3" key="1">
    <citation type="submission" date="2023-03" db="EMBL/GenBank/DDBJ databases">
        <title>Andean soil-derived lignocellulolytic bacterial consortium as a source of novel taxa and putative plastic-active enzymes.</title>
        <authorList>
            <person name="Diaz-Garcia L."/>
            <person name="Chuvochina M."/>
            <person name="Feuerriegel G."/>
            <person name="Bunk B."/>
            <person name="Sproer C."/>
            <person name="Streit W.R."/>
            <person name="Rodriguez L.M."/>
            <person name="Overmann J."/>
            <person name="Jimenez D.J."/>
        </authorList>
    </citation>
    <scope>NUCLEOTIDE SEQUENCE</scope>
    <source>
        <strain evidence="3">MAG 4196</strain>
    </source>
</reference>
<dbReference type="PANTHER" id="PTHR37017:SF11">
    <property type="entry name" value="ESTERASE_LIPASE_THIOESTERASE DOMAIN-CONTAINING PROTEIN"/>
    <property type="match status" value="1"/>
</dbReference>
<evidence type="ECO:0000259" key="2">
    <source>
        <dbReference type="Pfam" id="PF12697"/>
    </source>
</evidence>
<protein>
    <submittedName>
        <fullName evidence="3">Alpha/beta hydrolase</fullName>
    </submittedName>
</protein>
<dbReference type="SUPFAM" id="SSF53474">
    <property type="entry name" value="alpha/beta-Hydrolases"/>
    <property type="match status" value="1"/>
</dbReference>
<gene>
    <name evidence="3" type="ORF">P0Y65_09915</name>
</gene>
<name>A0AAJ6B2J7_9HYPH</name>
<keyword evidence="1" id="KW-0732">Signal</keyword>
<feature type="domain" description="AB hydrolase-1" evidence="2">
    <location>
        <begin position="32"/>
        <end position="243"/>
    </location>
</feature>
<dbReference type="Proteomes" id="UP001217476">
    <property type="component" value="Chromosome"/>
</dbReference>
<proteinExistence type="predicted"/>
<organism evidence="3 4">
    <name type="scientific">Candidatus Devosia phytovorans</name>
    <dbReference type="NCBI Taxonomy" id="3121372"/>
    <lineage>
        <taxon>Bacteria</taxon>
        <taxon>Pseudomonadati</taxon>
        <taxon>Pseudomonadota</taxon>
        <taxon>Alphaproteobacteria</taxon>
        <taxon>Hyphomicrobiales</taxon>
        <taxon>Devosiaceae</taxon>
        <taxon>Devosia</taxon>
    </lineage>
</organism>